<dbReference type="Gramene" id="OGLUM03G01310.1">
    <property type="protein sequence ID" value="OGLUM03G01310.1"/>
    <property type="gene ID" value="OGLUM03G01310"/>
</dbReference>
<dbReference type="AlphaFoldDB" id="A0A0D9Z185"/>
<evidence type="ECO:0000256" key="1">
    <source>
        <dbReference type="SAM" id="Phobius"/>
    </source>
</evidence>
<reference evidence="2" key="2">
    <citation type="submission" date="2018-05" db="EMBL/GenBank/DDBJ databases">
        <title>OgluRS3 (Oryza glumaepatula Reference Sequence Version 3).</title>
        <authorList>
            <person name="Zhang J."/>
            <person name="Kudrna D."/>
            <person name="Lee S."/>
            <person name="Talag J."/>
            <person name="Welchert J."/>
            <person name="Wing R.A."/>
        </authorList>
    </citation>
    <scope>NUCLEOTIDE SEQUENCE [LARGE SCALE GENOMIC DNA]</scope>
</reference>
<organism evidence="2">
    <name type="scientific">Oryza glumipatula</name>
    <dbReference type="NCBI Taxonomy" id="40148"/>
    <lineage>
        <taxon>Eukaryota</taxon>
        <taxon>Viridiplantae</taxon>
        <taxon>Streptophyta</taxon>
        <taxon>Embryophyta</taxon>
        <taxon>Tracheophyta</taxon>
        <taxon>Spermatophyta</taxon>
        <taxon>Magnoliopsida</taxon>
        <taxon>Liliopsida</taxon>
        <taxon>Poales</taxon>
        <taxon>Poaceae</taxon>
        <taxon>BOP clade</taxon>
        <taxon>Oryzoideae</taxon>
        <taxon>Oryzeae</taxon>
        <taxon>Oryzinae</taxon>
        <taxon>Oryza</taxon>
    </lineage>
</organism>
<feature type="transmembrane region" description="Helical" evidence="1">
    <location>
        <begin position="71"/>
        <end position="95"/>
    </location>
</feature>
<name>A0A0D9Z185_9ORYZ</name>
<sequence>MAASALSRRPLLLHFSCQSFRMLWKAKVQASWSEHIVIHQFTWRDALFGLLCVLAIAVVEGRKKSRRGNGFLLTLYIVYILDKAFVLTLACHQIYVNLLCRRI</sequence>
<dbReference type="Proteomes" id="UP000026961">
    <property type="component" value="Chromosome 3"/>
</dbReference>
<evidence type="ECO:0000313" key="2">
    <source>
        <dbReference type="EnsemblPlants" id="OGLUM03G01310.1"/>
    </source>
</evidence>
<reference evidence="2" key="1">
    <citation type="submission" date="2015-04" db="UniProtKB">
        <authorList>
            <consortium name="EnsemblPlants"/>
        </authorList>
    </citation>
    <scope>IDENTIFICATION</scope>
</reference>
<keyword evidence="1" id="KW-0812">Transmembrane</keyword>
<evidence type="ECO:0000313" key="3">
    <source>
        <dbReference type="Proteomes" id="UP000026961"/>
    </source>
</evidence>
<proteinExistence type="predicted"/>
<keyword evidence="1" id="KW-0472">Membrane</keyword>
<keyword evidence="3" id="KW-1185">Reference proteome</keyword>
<dbReference type="EnsemblPlants" id="OGLUM03G01310.1">
    <property type="protein sequence ID" value="OGLUM03G01310.1"/>
    <property type="gene ID" value="OGLUM03G01310"/>
</dbReference>
<accession>A0A0D9Z185</accession>
<dbReference type="HOGENOM" id="CLU_2267972_0_0_1"/>
<keyword evidence="1" id="KW-1133">Transmembrane helix</keyword>
<protein>
    <submittedName>
        <fullName evidence="2">Uncharacterized protein</fullName>
    </submittedName>
</protein>